<protein>
    <submittedName>
        <fullName evidence="1">4363_t:CDS:1</fullName>
    </submittedName>
</protein>
<feature type="non-terminal residue" evidence="1">
    <location>
        <position position="68"/>
    </location>
</feature>
<comment type="caution">
    <text evidence="1">The sequence shown here is derived from an EMBL/GenBank/DDBJ whole genome shotgun (WGS) entry which is preliminary data.</text>
</comment>
<name>A0ABN7XQW2_GIGMA</name>
<sequence>SDDLYRMISSLKLCREILKQPPLSTVNNVKESGFNDDMSDEDWKGLFRIIRKGISSHQLAKDTGITQK</sequence>
<gene>
    <name evidence="1" type="ORF">GMARGA_LOCUS46271</name>
</gene>
<feature type="non-terminal residue" evidence="1">
    <location>
        <position position="1"/>
    </location>
</feature>
<evidence type="ECO:0000313" key="1">
    <source>
        <dbReference type="EMBL" id="CAG8857452.1"/>
    </source>
</evidence>
<proteinExistence type="predicted"/>
<keyword evidence="2" id="KW-1185">Reference proteome</keyword>
<organism evidence="1 2">
    <name type="scientific">Gigaspora margarita</name>
    <dbReference type="NCBI Taxonomy" id="4874"/>
    <lineage>
        <taxon>Eukaryota</taxon>
        <taxon>Fungi</taxon>
        <taxon>Fungi incertae sedis</taxon>
        <taxon>Mucoromycota</taxon>
        <taxon>Glomeromycotina</taxon>
        <taxon>Glomeromycetes</taxon>
        <taxon>Diversisporales</taxon>
        <taxon>Gigasporaceae</taxon>
        <taxon>Gigaspora</taxon>
    </lineage>
</organism>
<accession>A0ABN7XQW2</accession>
<reference evidence="1 2" key="1">
    <citation type="submission" date="2021-06" db="EMBL/GenBank/DDBJ databases">
        <authorList>
            <person name="Kallberg Y."/>
            <person name="Tangrot J."/>
            <person name="Rosling A."/>
        </authorList>
    </citation>
    <scope>NUCLEOTIDE SEQUENCE [LARGE SCALE GENOMIC DNA]</scope>
    <source>
        <strain evidence="1 2">120-4 pot B 10/14</strain>
    </source>
</reference>
<dbReference type="EMBL" id="CAJVQB010171079">
    <property type="protein sequence ID" value="CAG8857452.1"/>
    <property type="molecule type" value="Genomic_DNA"/>
</dbReference>
<evidence type="ECO:0000313" key="2">
    <source>
        <dbReference type="Proteomes" id="UP000789901"/>
    </source>
</evidence>
<dbReference type="Proteomes" id="UP000789901">
    <property type="component" value="Unassembled WGS sequence"/>
</dbReference>